<dbReference type="Proteomes" id="UP000770661">
    <property type="component" value="Unassembled WGS sequence"/>
</dbReference>
<feature type="region of interest" description="Disordered" evidence="1">
    <location>
        <begin position="30"/>
        <end position="103"/>
    </location>
</feature>
<gene>
    <name evidence="2" type="ORF">GWK47_031655</name>
</gene>
<name>A0A8J5D216_CHIOP</name>
<sequence>MSTAYSKFITTTTSEVTPVATTTIISVSPTLSPTTTSLNYSPTTTSTDSSPPTTTPTTTPSKTISTTTTFKTTPTAIPSKSTPATTTPKTTTTITSTTTTTTAAAPTTTPLVTVTSTTISSSSSSSSSMVDAGTGLMLEYLPVDPWCMRVNMHLHTMGNLTMTIRDESTDMNHAHQLEEEATTMDNLVNEGAEDPNLVTEGELDYELYQSVRSNLKNTSDFINKLISDIKEGTGKVDDSVLPGGVDASCRQQGGQVKGGDFQCEELRA</sequence>
<accession>A0A8J5D216</accession>
<reference evidence="2" key="1">
    <citation type="submission" date="2020-07" db="EMBL/GenBank/DDBJ databases">
        <title>The High-quality genome of the commercially important snow crab, Chionoecetes opilio.</title>
        <authorList>
            <person name="Jeong J.-H."/>
            <person name="Ryu S."/>
        </authorList>
    </citation>
    <scope>NUCLEOTIDE SEQUENCE</scope>
    <source>
        <strain evidence="2">MADBK_172401_WGS</strain>
        <tissue evidence="2">Digestive gland</tissue>
    </source>
</reference>
<organism evidence="2 3">
    <name type="scientific">Chionoecetes opilio</name>
    <name type="common">Atlantic snow crab</name>
    <name type="synonym">Cancer opilio</name>
    <dbReference type="NCBI Taxonomy" id="41210"/>
    <lineage>
        <taxon>Eukaryota</taxon>
        <taxon>Metazoa</taxon>
        <taxon>Ecdysozoa</taxon>
        <taxon>Arthropoda</taxon>
        <taxon>Crustacea</taxon>
        <taxon>Multicrustacea</taxon>
        <taxon>Malacostraca</taxon>
        <taxon>Eumalacostraca</taxon>
        <taxon>Eucarida</taxon>
        <taxon>Decapoda</taxon>
        <taxon>Pleocyemata</taxon>
        <taxon>Brachyura</taxon>
        <taxon>Eubrachyura</taxon>
        <taxon>Majoidea</taxon>
        <taxon>Majidae</taxon>
        <taxon>Chionoecetes</taxon>
    </lineage>
</organism>
<evidence type="ECO:0000256" key="1">
    <source>
        <dbReference type="SAM" id="MobiDB-lite"/>
    </source>
</evidence>
<proteinExistence type="predicted"/>
<evidence type="ECO:0000313" key="2">
    <source>
        <dbReference type="EMBL" id="KAG0728836.1"/>
    </source>
</evidence>
<dbReference type="EMBL" id="JACEEZ010001812">
    <property type="protein sequence ID" value="KAG0728836.1"/>
    <property type="molecule type" value="Genomic_DNA"/>
</dbReference>
<evidence type="ECO:0000313" key="3">
    <source>
        <dbReference type="Proteomes" id="UP000770661"/>
    </source>
</evidence>
<dbReference type="AlphaFoldDB" id="A0A8J5D216"/>
<comment type="caution">
    <text evidence="2">The sequence shown here is derived from an EMBL/GenBank/DDBJ whole genome shotgun (WGS) entry which is preliminary data.</text>
</comment>
<protein>
    <submittedName>
        <fullName evidence="2">Uncharacterized protein</fullName>
    </submittedName>
</protein>
<keyword evidence="3" id="KW-1185">Reference proteome</keyword>